<evidence type="ECO:0000256" key="7">
    <source>
        <dbReference type="ARBA" id="ARBA00036807"/>
    </source>
</evidence>
<dbReference type="Gene3D" id="1.20.1070.10">
    <property type="entry name" value="Rhodopsin 7-helix transmembrane proteins"/>
    <property type="match status" value="1"/>
</dbReference>
<feature type="transmembrane region" description="Helical" evidence="11">
    <location>
        <begin position="870"/>
        <end position="898"/>
    </location>
</feature>
<evidence type="ECO:0000313" key="15">
    <source>
        <dbReference type="Proteomes" id="UP000663828"/>
    </source>
</evidence>
<evidence type="ECO:0000256" key="8">
    <source>
        <dbReference type="ARBA" id="ARBA00040795"/>
    </source>
</evidence>
<comment type="catalytic activity">
    <reaction evidence="7">
        <text>a 1,2-diacyl-sn-glycero-3-phospho-(1D-myo-inositol 4-phosphate) + H2O = a 1,2-diacyl-sn-glycero-3-phospho-(1D-myo-inositol) + phosphate</text>
        <dbReference type="Rhea" id="RHEA:55652"/>
        <dbReference type="ChEBI" id="CHEBI:15377"/>
        <dbReference type="ChEBI" id="CHEBI:43474"/>
        <dbReference type="ChEBI" id="CHEBI:57880"/>
        <dbReference type="ChEBI" id="CHEBI:58178"/>
    </reaction>
    <physiologicalReaction direction="left-to-right" evidence="7">
        <dbReference type="Rhea" id="RHEA:55653"/>
    </physiologicalReaction>
</comment>
<dbReference type="Proteomes" id="UP000663828">
    <property type="component" value="Unassembled WGS sequence"/>
</dbReference>
<dbReference type="PROSITE" id="PS50275">
    <property type="entry name" value="SAC"/>
    <property type="match status" value="1"/>
</dbReference>
<dbReference type="EMBL" id="CAJNOR010001556">
    <property type="protein sequence ID" value="CAF1163461.1"/>
    <property type="molecule type" value="Genomic_DNA"/>
</dbReference>
<dbReference type="SUPFAM" id="SSF53474">
    <property type="entry name" value="alpha/beta-Hydrolases"/>
    <property type="match status" value="1"/>
</dbReference>
<feature type="transmembrane region" description="Helical" evidence="11">
    <location>
        <begin position="1005"/>
        <end position="1026"/>
    </location>
</feature>
<keyword evidence="5 11" id="KW-0472">Membrane</keyword>
<reference evidence="14" key="1">
    <citation type="submission" date="2021-02" db="EMBL/GenBank/DDBJ databases">
        <authorList>
            <person name="Nowell W R."/>
        </authorList>
    </citation>
    <scope>NUCLEOTIDE SEQUENCE</scope>
</reference>
<dbReference type="AlphaFoldDB" id="A0A814TLT1"/>
<proteinExistence type="predicted"/>
<sequence length="1246" mass="142512">MATTFVEQLAIQGTRVIAPIIIFLGTVSNILNIIILTRQCLNLHACSFYFRLMALINLFYCIFLLTNNLLADGYYLNLSTSSEFFCKFNSYLLNLCPNISVYLIVLASIDRFAVSSIHANIRRFSDIRVARWAAIVITLILAGLLSSAFAVFSISTDGLPICTIAANQFFGHVFLIINVISYVIIAPTCMLSFGLLTIHNANKVRLISNRLTNFHRTERQLTRMLLLQVGIHIILTLPFCVVFLIMVLSISFHFSFDFYFVFVICKLPFYFSFTTGFFSYILSAQVYRQEFLRLLNKFHLDRRILPTNAPTNPNLNSTSAIFSYISHDHFVIQPIVRDAKSIAVIDRTTADIQLLNNLPNVDGAEQRSIYGIIGIIHLISGPYLIVITSKLHVGDINGQAIYKVQTTDIIPFTHSTLRLTEHQLKCNNKYLSMVEVVLRTEAFYFSYSYDITHTFQRLHTSSSSEFFSKPFIDRADQRFVWNRHLLDAFISNKSLTRFTLPVIHGFVAIHKLSINERSFTYAVISRRSTHRAGTRLFIRGIDDNGQVANYVETEQIFQLDDVSCSYVQIRGSVPCYWTQRPNLRYKPRVAVLPTENHMTAFQQHFKEQEYHYGKQFLISLTNHHGAEGKLNSKYRELYEGSENVVLKFEDFDFHKECAGMRYDRLTILLARIIADQDDYGYFAVTNDGTLQCQQTGVFRTNCVDCLDRTNVVQSLFAKRILEKQLQHYNVIKYKETIDAYKELSHIFKNIWADNADVISLQYAGTGALKTDYTRTGQRSTMGLLQDGYNSLMRYVLNNFYDGFRQDGIDLFLGNYRVSSNEGRTPESCPVSQDISKKLLALPITMFLAFSMCIVNLLIPASTFQEQMTYVFFWGITSLVTLGITIVWGQGLMSFLSYLARLLHLTPYHDPSLIIRNVAYFSGSDAHVNHKLDIFLPSPSPKSLLASTDENISQKKVPIVVHIHGGGWVRGSRTNEWRGGPSVGRMCAKEGLVGVVVSYRLARVSLVSFTTWAFTLGLIVAIISLSLSSWQLFTGYLAFMTVIYVYNFLYKVRVPVNIEHMVDDLCYALIYVRDHIHEHYPQADPDQIFLSGHSAGAHLISLLTLDRSHFERHDLSLSSIRGVIAMSGIYTLANPIHDSKYHFRNLIFRILYSSNLLYPDGKTMVEYSPIEYIKDNDDIPPFLVMSARFDMGLEVDARRFVQQFRQHDRQVEYHIIGGLTTHGTIASKFSTNDAHRHFFTFIRKHMK</sequence>
<evidence type="ECO:0000256" key="5">
    <source>
        <dbReference type="ARBA" id="ARBA00023136"/>
    </source>
</evidence>
<evidence type="ECO:0000313" key="14">
    <source>
        <dbReference type="EMBL" id="CAF1163461.1"/>
    </source>
</evidence>
<keyword evidence="3 11" id="KW-0812">Transmembrane</keyword>
<comment type="caution">
    <text evidence="14">The sequence shown here is derived from an EMBL/GenBank/DDBJ whole genome shotgun (WGS) entry which is preliminary data.</text>
</comment>
<dbReference type="InterPro" id="IPR002013">
    <property type="entry name" value="SAC_dom"/>
</dbReference>
<evidence type="ECO:0000256" key="1">
    <source>
        <dbReference type="ARBA" id="ARBA00004370"/>
    </source>
</evidence>
<feature type="transmembrane region" description="Helical" evidence="11">
    <location>
        <begin position="16"/>
        <end position="36"/>
    </location>
</feature>
<feature type="domain" description="G-protein coupled receptors family 1 profile" evidence="12">
    <location>
        <begin position="28"/>
        <end position="280"/>
    </location>
</feature>
<protein>
    <recommendedName>
        <fullName evidence="8">Phosphatidylinositol-3-phosphatase SAC1</fullName>
        <ecNumber evidence="2">3.1.3.64</ecNumber>
    </recommendedName>
    <alternativeName>
        <fullName evidence="10">Phosphatidylinositol-4-phosphate phosphatase</fullName>
    </alternativeName>
    <alternativeName>
        <fullName evidence="9">Suppressor of actin mutations 1-like protein</fullName>
    </alternativeName>
</protein>
<dbReference type="Pfam" id="PF02383">
    <property type="entry name" value="Syja_N"/>
    <property type="match status" value="1"/>
</dbReference>
<evidence type="ECO:0000256" key="2">
    <source>
        <dbReference type="ARBA" id="ARBA00013038"/>
    </source>
</evidence>
<dbReference type="GO" id="GO:0043812">
    <property type="term" value="F:phosphatidylinositol-4-phosphate phosphatase activity"/>
    <property type="evidence" value="ECO:0007669"/>
    <property type="project" value="TreeGrafter"/>
</dbReference>
<feature type="transmembrane region" description="Helical" evidence="11">
    <location>
        <begin position="91"/>
        <end position="109"/>
    </location>
</feature>
<dbReference type="InterPro" id="IPR013094">
    <property type="entry name" value="AB_hydrolase_3"/>
</dbReference>
<feature type="transmembrane region" description="Helical" evidence="11">
    <location>
        <begin position="225"/>
        <end position="252"/>
    </location>
</feature>
<dbReference type="PROSITE" id="PS50262">
    <property type="entry name" value="G_PROTEIN_RECEP_F1_2"/>
    <property type="match status" value="1"/>
</dbReference>
<organism evidence="14 15">
    <name type="scientific">Adineta ricciae</name>
    <name type="common">Rotifer</name>
    <dbReference type="NCBI Taxonomy" id="249248"/>
    <lineage>
        <taxon>Eukaryota</taxon>
        <taxon>Metazoa</taxon>
        <taxon>Spiralia</taxon>
        <taxon>Gnathifera</taxon>
        <taxon>Rotifera</taxon>
        <taxon>Eurotatoria</taxon>
        <taxon>Bdelloidea</taxon>
        <taxon>Adinetida</taxon>
        <taxon>Adinetidae</taxon>
        <taxon>Adineta</taxon>
    </lineage>
</organism>
<feature type="transmembrane region" description="Helical" evidence="11">
    <location>
        <begin position="48"/>
        <end position="71"/>
    </location>
</feature>
<evidence type="ECO:0000256" key="6">
    <source>
        <dbReference type="ARBA" id="ARBA00036631"/>
    </source>
</evidence>
<dbReference type="InterPro" id="IPR029058">
    <property type="entry name" value="AB_hydrolase_fold"/>
</dbReference>
<dbReference type="PANTHER" id="PTHR45662">
    <property type="entry name" value="PHOSPHATIDYLINOSITIDE PHOSPHATASE SAC1"/>
    <property type="match status" value="1"/>
</dbReference>
<evidence type="ECO:0000259" key="13">
    <source>
        <dbReference type="PROSITE" id="PS50275"/>
    </source>
</evidence>
<dbReference type="InterPro" id="IPR017452">
    <property type="entry name" value="GPCR_Rhodpsn_7TM"/>
</dbReference>
<feature type="transmembrane region" description="Helical" evidence="11">
    <location>
        <begin position="1032"/>
        <end position="1049"/>
    </location>
</feature>
<comment type="catalytic activity">
    <reaction evidence="6">
        <text>a 1,2-diacyl-sn-glycero-3-phospho-(1D-myo-inositol-3-phosphate) + H2O = a 1,2-diacyl-sn-glycero-3-phospho-(1D-myo-inositol) + phosphate</text>
        <dbReference type="Rhea" id="RHEA:12316"/>
        <dbReference type="ChEBI" id="CHEBI:15377"/>
        <dbReference type="ChEBI" id="CHEBI:43474"/>
        <dbReference type="ChEBI" id="CHEBI:57880"/>
        <dbReference type="ChEBI" id="CHEBI:58088"/>
        <dbReference type="EC" id="3.1.3.64"/>
    </reaction>
    <physiologicalReaction direction="left-to-right" evidence="6">
        <dbReference type="Rhea" id="RHEA:12317"/>
    </physiologicalReaction>
</comment>
<feature type="transmembrane region" description="Helical" evidence="11">
    <location>
        <begin position="258"/>
        <end position="283"/>
    </location>
</feature>
<dbReference type="GO" id="GO:0005783">
    <property type="term" value="C:endoplasmic reticulum"/>
    <property type="evidence" value="ECO:0007669"/>
    <property type="project" value="TreeGrafter"/>
</dbReference>
<evidence type="ECO:0000259" key="12">
    <source>
        <dbReference type="PROSITE" id="PS50262"/>
    </source>
</evidence>
<evidence type="ECO:0000256" key="11">
    <source>
        <dbReference type="SAM" id="Phobius"/>
    </source>
</evidence>
<dbReference type="Pfam" id="PF07859">
    <property type="entry name" value="Abhydrolase_3"/>
    <property type="match status" value="1"/>
</dbReference>
<accession>A0A814TLT1</accession>
<name>A0A814TLT1_ADIRI</name>
<evidence type="ECO:0000256" key="3">
    <source>
        <dbReference type="ARBA" id="ARBA00022692"/>
    </source>
</evidence>
<dbReference type="PANTHER" id="PTHR45662:SF2">
    <property type="entry name" value="PHOSPHATIDYLINOSITOL-3-PHOSPHATASE SAC1"/>
    <property type="match status" value="1"/>
</dbReference>
<dbReference type="GO" id="GO:0046856">
    <property type="term" value="P:phosphatidylinositol dephosphorylation"/>
    <property type="evidence" value="ECO:0007669"/>
    <property type="project" value="TreeGrafter"/>
</dbReference>
<keyword evidence="15" id="KW-1185">Reference proteome</keyword>
<feature type="domain" description="SAC" evidence="13">
    <location>
        <begin position="434"/>
        <end position="764"/>
    </location>
</feature>
<evidence type="ECO:0000256" key="10">
    <source>
        <dbReference type="ARBA" id="ARBA00041911"/>
    </source>
</evidence>
<dbReference type="EC" id="3.1.3.64" evidence="2"/>
<feature type="transmembrane region" description="Helical" evidence="11">
    <location>
        <begin position="838"/>
        <end position="858"/>
    </location>
</feature>
<feature type="transmembrane region" description="Helical" evidence="11">
    <location>
        <begin position="129"/>
        <end position="154"/>
    </location>
</feature>
<dbReference type="Gene3D" id="3.40.50.1820">
    <property type="entry name" value="alpha/beta hydrolase"/>
    <property type="match status" value="1"/>
</dbReference>
<dbReference type="GO" id="GO:0004438">
    <property type="term" value="F:phosphatidylinositol-3-phosphate phosphatase activity"/>
    <property type="evidence" value="ECO:0007669"/>
    <property type="project" value="UniProtKB-EC"/>
</dbReference>
<evidence type="ECO:0000256" key="9">
    <source>
        <dbReference type="ARBA" id="ARBA00041396"/>
    </source>
</evidence>
<feature type="transmembrane region" description="Helical" evidence="11">
    <location>
        <begin position="174"/>
        <end position="198"/>
    </location>
</feature>
<evidence type="ECO:0000256" key="4">
    <source>
        <dbReference type="ARBA" id="ARBA00022989"/>
    </source>
</evidence>
<comment type="subcellular location">
    <subcellularLocation>
        <location evidence="1">Membrane</location>
    </subcellularLocation>
</comment>
<dbReference type="GO" id="GO:0016020">
    <property type="term" value="C:membrane"/>
    <property type="evidence" value="ECO:0007669"/>
    <property type="project" value="UniProtKB-SubCell"/>
</dbReference>
<gene>
    <name evidence="14" type="ORF">XAT740_LOCUS21616</name>
</gene>
<keyword evidence="4 11" id="KW-1133">Transmembrane helix</keyword>
<dbReference type="SUPFAM" id="SSF81321">
    <property type="entry name" value="Family A G protein-coupled receptor-like"/>
    <property type="match status" value="1"/>
</dbReference>